<dbReference type="PANTHER" id="PTHR43618">
    <property type="entry name" value="7-ALPHA-HYDROXYSTEROID DEHYDROGENASE"/>
    <property type="match status" value="1"/>
</dbReference>
<evidence type="ECO:0000313" key="6">
    <source>
        <dbReference type="Proteomes" id="UP000324015"/>
    </source>
</evidence>
<keyword evidence="2" id="KW-0521">NADP</keyword>
<reference evidence="5 6" key="1">
    <citation type="submission" date="2018-05" db="EMBL/GenBank/DDBJ databases">
        <title>Streptomyces venezuelae.</title>
        <authorList>
            <person name="Kim W."/>
            <person name="Lee N."/>
            <person name="Cho B.-K."/>
        </authorList>
    </citation>
    <scope>NUCLEOTIDE SEQUENCE [LARGE SCALE GENOMIC DNA]</scope>
    <source>
        <strain evidence="5 6">ATCC 14585</strain>
    </source>
</reference>
<evidence type="ECO:0000256" key="2">
    <source>
        <dbReference type="ARBA" id="ARBA00022857"/>
    </source>
</evidence>
<feature type="region of interest" description="Disordered" evidence="4">
    <location>
        <begin position="161"/>
        <end position="180"/>
    </location>
</feature>
<dbReference type="PANTHER" id="PTHR43618:SF8">
    <property type="entry name" value="7ALPHA-HYDROXYSTEROID DEHYDROGENASE"/>
    <property type="match status" value="1"/>
</dbReference>
<name>A0A5P2CIU6_STRVZ</name>
<feature type="compositionally biased region" description="Polar residues" evidence="4">
    <location>
        <begin position="1"/>
        <end position="10"/>
    </location>
</feature>
<dbReference type="Proteomes" id="UP000324015">
    <property type="component" value="Chromosome"/>
</dbReference>
<gene>
    <name evidence="5" type="ORF">DEJ49_18870</name>
</gene>
<dbReference type="SUPFAM" id="SSF51735">
    <property type="entry name" value="NAD(P)-binding Rossmann-fold domains"/>
    <property type="match status" value="1"/>
</dbReference>
<keyword evidence="3" id="KW-0560">Oxidoreductase</keyword>
<evidence type="ECO:0000313" key="5">
    <source>
        <dbReference type="EMBL" id="QES42774.1"/>
    </source>
</evidence>
<dbReference type="Pfam" id="PF00106">
    <property type="entry name" value="adh_short"/>
    <property type="match status" value="1"/>
</dbReference>
<evidence type="ECO:0000256" key="1">
    <source>
        <dbReference type="ARBA" id="ARBA00006484"/>
    </source>
</evidence>
<feature type="region of interest" description="Disordered" evidence="4">
    <location>
        <begin position="1"/>
        <end position="76"/>
    </location>
</feature>
<comment type="similarity">
    <text evidence="1">Belongs to the short-chain dehydrogenases/reductases (SDR) family.</text>
</comment>
<protein>
    <recommendedName>
        <fullName evidence="7">SDR family NAD(P)-dependent oxidoreductase</fullName>
    </recommendedName>
</protein>
<sequence>MRITVHSVSTGPPGWTGSGLVADRQRTGSGPAAGPQRARNEPSVNRQPSRSAREHSRPRQQQPTGQPEDGTEPMPKYAGRKAVVLGGANGFGLTVAKLLVEGGAEVLVTGGPDADLDEAAVEVGSCAHVIRCDPADVAAVEALVPVVKARLGRVDLLVVTSGHDAPPGSRGTGPAPAPAP</sequence>
<evidence type="ECO:0008006" key="7">
    <source>
        <dbReference type="Google" id="ProtNLM"/>
    </source>
</evidence>
<dbReference type="Gene3D" id="3.40.50.720">
    <property type="entry name" value="NAD(P)-binding Rossmann-like Domain"/>
    <property type="match status" value="1"/>
</dbReference>
<dbReference type="InterPro" id="IPR052178">
    <property type="entry name" value="Sec_Metab_Biosynth_SDR"/>
</dbReference>
<organism evidence="5 6">
    <name type="scientific">Streptomyces venezuelae</name>
    <dbReference type="NCBI Taxonomy" id="54571"/>
    <lineage>
        <taxon>Bacteria</taxon>
        <taxon>Bacillati</taxon>
        <taxon>Actinomycetota</taxon>
        <taxon>Actinomycetes</taxon>
        <taxon>Kitasatosporales</taxon>
        <taxon>Streptomycetaceae</taxon>
        <taxon>Streptomyces</taxon>
    </lineage>
</organism>
<dbReference type="InterPro" id="IPR036291">
    <property type="entry name" value="NAD(P)-bd_dom_sf"/>
</dbReference>
<dbReference type="EMBL" id="CP029191">
    <property type="protein sequence ID" value="QES42774.1"/>
    <property type="molecule type" value="Genomic_DNA"/>
</dbReference>
<evidence type="ECO:0000256" key="4">
    <source>
        <dbReference type="SAM" id="MobiDB-lite"/>
    </source>
</evidence>
<proteinExistence type="inferred from homology"/>
<dbReference type="GO" id="GO:0016491">
    <property type="term" value="F:oxidoreductase activity"/>
    <property type="evidence" value="ECO:0007669"/>
    <property type="project" value="UniProtKB-KW"/>
</dbReference>
<dbReference type="InterPro" id="IPR002347">
    <property type="entry name" value="SDR_fam"/>
</dbReference>
<evidence type="ECO:0000256" key="3">
    <source>
        <dbReference type="ARBA" id="ARBA00023002"/>
    </source>
</evidence>
<dbReference type="AlphaFoldDB" id="A0A5P2CIU6"/>
<accession>A0A5P2CIU6</accession>